<evidence type="ECO:0000313" key="2">
    <source>
        <dbReference type="EMBL" id="KAF1841001.1"/>
    </source>
</evidence>
<dbReference type="Proteomes" id="UP000800039">
    <property type="component" value="Unassembled WGS sequence"/>
</dbReference>
<organism evidence="2 3">
    <name type="scientific">Cucurbitaria berberidis CBS 394.84</name>
    <dbReference type="NCBI Taxonomy" id="1168544"/>
    <lineage>
        <taxon>Eukaryota</taxon>
        <taxon>Fungi</taxon>
        <taxon>Dikarya</taxon>
        <taxon>Ascomycota</taxon>
        <taxon>Pezizomycotina</taxon>
        <taxon>Dothideomycetes</taxon>
        <taxon>Pleosporomycetidae</taxon>
        <taxon>Pleosporales</taxon>
        <taxon>Pleosporineae</taxon>
        <taxon>Cucurbitariaceae</taxon>
        <taxon>Cucurbitaria</taxon>
    </lineage>
</organism>
<evidence type="ECO:0000313" key="3">
    <source>
        <dbReference type="Proteomes" id="UP000800039"/>
    </source>
</evidence>
<dbReference type="InterPro" id="IPR012942">
    <property type="entry name" value="SRR1-like"/>
</dbReference>
<dbReference type="PANTHER" id="PTHR42080:SF1">
    <property type="entry name" value="SRR1-LIKE DOMAIN-CONTAINING PROTEIN"/>
    <property type="match status" value="1"/>
</dbReference>
<dbReference type="RefSeq" id="XP_040783564.1">
    <property type="nucleotide sequence ID" value="XM_040938103.1"/>
</dbReference>
<gene>
    <name evidence="2" type="ORF">K460DRAFT_420836</name>
</gene>
<evidence type="ECO:0000259" key="1">
    <source>
        <dbReference type="Pfam" id="PF07985"/>
    </source>
</evidence>
<sequence length="356" mass="40940">MVLNIPPQAADELWHLVETKGFFDWTLLPFAIVQRDNIRARGGSFITKDVHGNEVSTASDPVIPEIFTGMVTERGCFPPSYIERGLPPNDDYYHNGVELVLRPAQDNITMEENLYPYVHGTRCGIWMRWRREAITSRNCCGGKMERFRDLQTRWKEGDLCNELVQNLQSIRQYMRPIDRIVCFGLGSLENDRAFLQHVVAATIRDTLQDPNEKPMRFIAQDPAYCNNCETVLRYMFGITVVEQPEGFLDVERNTFVMAVSPDASISQWTLDKTYRFGGPAALMCDTAPDDGRGEYEEDIKDFSSPHLEKWTNMCDDHGRVFYMVDDEIFEGAKEGLETFGENAIDLYWSCENMIFD</sequence>
<dbReference type="PANTHER" id="PTHR42080">
    <property type="entry name" value="SRR1 DOMAIN-CONTAINING PROTEIN"/>
    <property type="match status" value="1"/>
</dbReference>
<comment type="caution">
    <text evidence="2">The sequence shown here is derived from an EMBL/GenBank/DDBJ whole genome shotgun (WGS) entry which is preliminary data.</text>
</comment>
<keyword evidence="3" id="KW-1185">Reference proteome</keyword>
<dbReference type="GeneID" id="63855353"/>
<feature type="domain" description="SRR1-like" evidence="1">
    <location>
        <begin position="165"/>
        <end position="309"/>
    </location>
</feature>
<dbReference type="Pfam" id="PF07985">
    <property type="entry name" value="SRR1"/>
    <property type="match status" value="1"/>
</dbReference>
<protein>
    <recommendedName>
        <fullName evidence="1">SRR1-like domain-containing protein</fullName>
    </recommendedName>
</protein>
<dbReference type="AlphaFoldDB" id="A0A9P4G8U1"/>
<accession>A0A9P4G8U1</accession>
<dbReference type="OrthoDB" id="5230585at2759"/>
<name>A0A9P4G8U1_9PLEO</name>
<dbReference type="EMBL" id="ML976619">
    <property type="protein sequence ID" value="KAF1841001.1"/>
    <property type="molecule type" value="Genomic_DNA"/>
</dbReference>
<reference evidence="2" key="1">
    <citation type="submission" date="2020-01" db="EMBL/GenBank/DDBJ databases">
        <authorList>
            <consortium name="DOE Joint Genome Institute"/>
            <person name="Haridas S."/>
            <person name="Albert R."/>
            <person name="Binder M."/>
            <person name="Bloem J."/>
            <person name="Labutti K."/>
            <person name="Salamov A."/>
            <person name="Andreopoulos B."/>
            <person name="Baker S.E."/>
            <person name="Barry K."/>
            <person name="Bills G."/>
            <person name="Bluhm B.H."/>
            <person name="Cannon C."/>
            <person name="Castanera R."/>
            <person name="Culley D.E."/>
            <person name="Daum C."/>
            <person name="Ezra D."/>
            <person name="Gonzalez J.B."/>
            <person name="Henrissat B."/>
            <person name="Kuo A."/>
            <person name="Liang C."/>
            <person name="Lipzen A."/>
            <person name="Lutzoni F."/>
            <person name="Magnuson J."/>
            <person name="Mondo S."/>
            <person name="Nolan M."/>
            <person name="Ohm R."/>
            <person name="Pangilinan J."/>
            <person name="Park H.-J."/>
            <person name="Ramirez L."/>
            <person name="Alfaro M."/>
            <person name="Sun H."/>
            <person name="Tritt A."/>
            <person name="Yoshinaga Y."/>
            <person name="Zwiers L.-H."/>
            <person name="Turgeon B.G."/>
            <person name="Goodwin S.B."/>
            <person name="Spatafora J.W."/>
            <person name="Crous P.W."/>
            <person name="Grigoriev I.V."/>
        </authorList>
    </citation>
    <scope>NUCLEOTIDE SEQUENCE</scope>
    <source>
        <strain evidence="2">CBS 394.84</strain>
    </source>
</reference>
<proteinExistence type="predicted"/>